<name>A0AA35ULT1_METCP</name>
<protein>
    <submittedName>
        <fullName evidence="2">Uncharacterized protein</fullName>
    </submittedName>
</protein>
<dbReference type="Proteomes" id="UP001158598">
    <property type="component" value="Chromosome"/>
</dbReference>
<gene>
    <name evidence="2" type="ORF">MCNOR_2385</name>
</gene>
<accession>A0AA35ULT1</accession>
<feature type="region of interest" description="Disordered" evidence="1">
    <location>
        <begin position="36"/>
        <end position="83"/>
    </location>
</feature>
<dbReference type="AlphaFoldDB" id="A0AA35ULT1"/>
<evidence type="ECO:0000313" key="3">
    <source>
        <dbReference type="Proteomes" id="UP001158598"/>
    </source>
</evidence>
<proteinExistence type="predicted"/>
<organism evidence="2 3">
    <name type="scientific">Methylococcus capsulatus</name>
    <dbReference type="NCBI Taxonomy" id="414"/>
    <lineage>
        <taxon>Bacteria</taxon>
        <taxon>Pseudomonadati</taxon>
        <taxon>Pseudomonadota</taxon>
        <taxon>Gammaproteobacteria</taxon>
        <taxon>Methylococcales</taxon>
        <taxon>Methylococcaceae</taxon>
        <taxon>Methylococcus</taxon>
    </lineage>
</organism>
<dbReference type="EMBL" id="OX458332">
    <property type="protein sequence ID" value="CAI8845059.1"/>
    <property type="molecule type" value="Genomic_DNA"/>
</dbReference>
<evidence type="ECO:0000313" key="2">
    <source>
        <dbReference type="EMBL" id="CAI8845059.1"/>
    </source>
</evidence>
<reference evidence="2" key="1">
    <citation type="submission" date="2023-03" db="EMBL/GenBank/DDBJ databases">
        <authorList>
            <person name="Pearce D."/>
        </authorList>
    </citation>
    <scope>NUCLEOTIDE SEQUENCE</scope>
    <source>
        <strain evidence="2">Mc</strain>
    </source>
</reference>
<sequence length="83" mass="9042">MELSQTSRTMKQANPVLIAIVDDEEAVCKPLRRLIRDAGSAPGGAERPRTAPADSGRLATRAWLPPPQLLDNMAPRFRPRPAA</sequence>
<evidence type="ECO:0000256" key="1">
    <source>
        <dbReference type="SAM" id="MobiDB-lite"/>
    </source>
</evidence>